<protein>
    <submittedName>
        <fullName evidence="6">Transcriptional regulator, AraC family</fullName>
    </submittedName>
</protein>
<dbReference type="PANTHER" id="PTHR46796">
    <property type="entry name" value="HTH-TYPE TRANSCRIPTIONAL ACTIVATOR RHAS-RELATED"/>
    <property type="match status" value="1"/>
</dbReference>
<dbReference type="Proteomes" id="UP000070282">
    <property type="component" value="Unassembled WGS sequence"/>
</dbReference>
<accession>A0A137S228</accession>
<evidence type="ECO:0000313" key="7">
    <source>
        <dbReference type="Proteomes" id="UP000070282"/>
    </source>
</evidence>
<gene>
    <name evidence="6" type="ORF">J122_3925</name>
</gene>
<proteinExistence type="predicted"/>
<dbReference type="Pfam" id="PF12833">
    <property type="entry name" value="HTH_18"/>
    <property type="match status" value="1"/>
</dbReference>
<organism evidence="6 7">
    <name type="scientific">Marinobacter excellens LAMA 842</name>
    <dbReference type="NCBI Taxonomy" id="1306954"/>
    <lineage>
        <taxon>Bacteria</taxon>
        <taxon>Pseudomonadati</taxon>
        <taxon>Pseudomonadota</taxon>
        <taxon>Gammaproteobacteria</taxon>
        <taxon>Pseudomonadales</taxon>
        <taxon>Marinobacteraceae</taxon>
        <taxon>Marinobacter</taxon>
    </lineage>
</organism>
<dbReference type="InterPro" id="IPR050204">
    <property type="entry name" value="AraC_XylS_family_regulators"/>
</dbReference>
<dbReference type="Gene3D" id="1.10.10.60">
    <property type="entry name" value="Homeodomain-like"/>
    <property type="match status" value="1"/>
</dbReference>
<keyword evidence="3" id="KW-0804">Transcription</keyword>
<dbReference type="AlphaFoldDB" id="A0A137S228"/>
<dbReference type="GO" id="GO:0003700">
    <property type="term" value="F:DNA-binding transcription factor activity"/>
    <property type="evidence" value="ECO:0007669"/>
    <property type="project" value="InterPro"/>
</dbReference>
<dbReference type="InterPro" id="IPR018060">
    <property type="entry name" value="HTH_AraC"/>
</dbReference>
<name>A0A137S228_9GAMM</name>
<evidence type="ECO:0000313" key="6">
    <source>
        <dbReference type="EMBL" id="KXO06481.1"/>
    </source>
</evidence>
<dbReference type="PATRIC" id="fig|1306954.6.peg.2761"/>
<dbReference type="SUPFAM" id="SSF46689">
    <property type="entry name" value="Homeodomain-like"/>
    <property type="match status" value="1"/>
</dbReference>
<evidence type="ECO:0000259" key="5">
    <source>
        <dbReference type="PROSITE" id="PS01124"/>
    </source>
</evidence>
<dbReference type="PROSITE" id="PS01124">
    <property type="entry name" value="HTH_ARAC_FAMILY_2"/>
    <property type="match status" value="1"/>
</dbReference>
<comment type="caution">
    <text evidence="6">The sequence shown here is derived from an EMBL/GenBank/DDBJ whole genome shotgun (WGS) entry which is preliminary data.</text>
</comment>
<keyword evidence="1" id="KW-0805">Transcription regulation</keyword>
<comment type="function">
    <text evidence="4">Regulatory protein of the TOL plasmid xyl operons. XylS activates the xylXYZLTEGFJQKIH operon required for the degradation of toluene, m-xylene and p-xylene.</text>
</comment>
<evidence type="ECO:0000256" key="3">
    <source>
        <dbReference type="ARBA" id="ARBA00023163"/>
    </source>
</evidence>
<evidence type="ECO:0000256" key="2">
    <source>
        <dbReference type="ARBA" id="ARBA00023125"/>
    </source>
</evidence>
<feature type="domain" description="HTH araC/xylS-type" evidence="5">
    <location>
        <begin position="145"/>
        <end position="242"/>
    </location>
</feature>
<dbReference type="InterPro" id="IPR009057">
    <property type="entry name" value="Homeodomain-like_sf"/>
</dbReference>
<keyword evidence="7" id="KW-1185">Reference proteome</keyword>
<keyword evidence="2" id="KW-0238">DNA-binding</keyword>
<evidence type="ECO:0000256" key="4">
    <source>
        <dbReference type="ARBA" id="ARBA00037345"/>
    </source>
</evidence>
<sequence>MGYSMTQEKRIWLAHDRALFLGELPPARMHAHAAPVLLIGLSGPITLHFPDGRRETCHSALVNADVKHGLDSGGEYIASLYLEPDAPETRLLKAGWLSDRPLVFDPIPSPARPRSLERRLQSFDMSQLLPASALGHRAELDNRIARSLDYLREAGDQPFNRANLANQVHLSESRFNHLFREEVGISFRRYRSWSRLRSVFYHVAKDQSLTEAALSAGLHDSAHLSRMFQDMIGIAPSRVLHGLQGLQVLR</sequence>
<dbReference type="SMART" id="SM00342">
    <property type="entry name" value="HTH_ARAC"/>
    <property type="match status" value="1"/>
</dbReference>
<dbReference type="GO" id="GO:0043565">
    <property type="term" value="F:sequence-specific DNA binding"/>
    <property type="evidence" value="ECO:0007669"/>
    <property type="project" value="InterPro"/>
</dbReference>
<evidence type="ECO:0000256" key="1">
    <source>
        <dbReference type="ARBA" id="ARBA00023015"/>
    </source>
</evidence>
<dbReference type="EMBL" id="LOCO01000034">
    <property type="protein sequence ID" value="KXO06481.1"/>
    <property type="molecule type" value="Genomic_DNA"/>
</dbReference>
<reference evidence="7" key="1">
    <citation type="submission" date="2015-12" db="EMBL/GenBank/DDBJ databases">
        <authorList>
            <person name="Lima A."/>
            <person name="Farahani Zayas N."/>
            <person name="Castro Da Silva M.A."/>
            <person name="Cabral A."/>
            <person name="Pessatti M.L."/>
        </authorList>
    </citation>
    <scope>NUCLEOTIDE SEQUENCE [LARGE SCALE GENOMIC DNA]</scope>
    <source>
        <strain evidence="7">LAMA 842</strain>
    </source>
</reference>